<name>A0A6A5R2F4_AMPQU</name>
<keyword evidence="2" id="KW-0472">Membrane</keyword>
<evidence type="ECO:0000256" key="1">
    <source>
        <dbReference type="SAM" id="MobiDB-lite"/>
    </source>
</evidence>
<reference evidence="4" key="1">
    <citation type="journal article" date="2020" name="Stud. Mycol.">
        <title>101 Dothideomycetes genomes: a test case for predicting lifestyles and emergence of pathogens.</title>
        <authorList>
            <person name="Haridas S."/>
            <person name="Albert R."/>
            <person name="Binder M."/>
            <person name="Bloem J."/>
            <person name="Labutti K."/>
            <person name="Salamov A."/>
            <person name="Andreopoulos B."/>
            <person name="Baker S."/>
            <person name="Barry K."/>
            <person name="Bills G."/>
            <person name="Bluhm B."/>
            <person name="Cannon C."/>
            <person name="Castanera R."/>
            <person name="Culley D."/>
            <person name="Daum C."/>
            <person name="Ezra D."/>
            <person name="Gonzalez J."/>
            <person name="Henrissat B."/>
            <person name="Kuo A."/>
            <person name="Liang C."/>
            <person name="Lipzen A."/>
            <person name="Lutzoni F."/>
            <person name="Magnuson J."/>
            <person name="Mondo S."/>
            <person name="Nolan M."/>
            <person name="Ohm R."/>
            <person name="Pangilinan J."/>
            <person name="Park H.-J."/>
            <person name="Ramirez L."/>
            <person name="Alfaro M."/>
            <person name="Sun H."/>
            <person name="Tritt A."/>
            <person name="Yoshinaga Y."/>
            <person name="Zwiers L.-H."/>
            <person name="Turgeon B."/>
            <person name="Goodwin S."/>
            <person name="Spatafora J."/>
            <person name="Crous P."/>
            <person name="Grigoriev I."/>
        </authorList>
    </citation>
    <scope>NUCLEOTIDE SEQUENCE</scope>
    <source>
        <strain evidence="4">HMLAC05119</strain>
    </source>
</reference>
<feature type="transmembrane region" description="Helical" evidence="2">
    <location>
        <begin position="59"/>
        <end position="79"/>
    </location>
</feature>
<organism evidence="4 5">
    <name type="scientific">Ampelomyces quisqualis</name>
    <name type="common">Powdery mildew agent</name>
    <dbReference type="NCBI Taxonomy" id="50730"/>
    <lineage>
        <taxon>Eukaryota</taxon>
        <taxon>Fungi</taxon>
        <taxon>Dikarya</taxon>
        <taxon>Ascomycota</taxon>
        <taxon>Pezizomycotina</taxon>
        <taxon>Dothideomycetes</taxon>
        <taxon>Pleosporomycetidae</taxon>
        <taxon>Pleosporales</taxon>
        <taxon>Pleosporineae</taxon>
        <taxon>Phaeosphaeriaceae</taxon>
        <taxon>Ampelomyces</taxon>
    </lineage>
</organism>
<feature type="chain" id="PRO_5025548581" evidence="3">
    <location>
        <begin position="19"/>
        <end position="80"/>
    </location>
</feature>
<feature type="region of interest" description="Disordered" evidence="1">
    <location>
        <begin position="31"/>
        <end position="53"/>
    </location>
</feature>
<evidence type="ECO:0000256" key="2">
    <source>
        <dbReference type="SAM" id="Phobius"/>
    </source>
</evidence>
<keyword evidence="2" id="KW-1133">Transmembrane helix</keyword>
<dbReference type="AlphaFoldDB" id="A0A6A5R2F4"/>
<evidence type="ECO:0000256" key="3">
    <source>
        <dbReference type="SAM" id="SignalP"/>
    </source>
</evidence>
<dbReference type="Proteomes" id="UP000800096">
    <property type="component" value="Unassembled WGS sequence"/>
</dbReference>
<dbReference type="EMBL" id="ML979132">
    <property type="protein sequence ID" value="KAF1920257.1"/>
    <property type="molecule type" value="Genomic_DNA"/>
</dbReference>
<protein>
    <submittedName>
        <fullName evidence="4">Uncharacterized protein</fullName>
    </submittedName>
</protein>
<keyword evidence="2" id="KW-0812">Transmembrane</keyword>
<keyword evidence="3" id="KW-0732">Signal</keyword>
<evidence type="ECO:0000313" key="5">
    <source>
        <dbReference type="Proteomes" id="UP000800096"/>
    </source>
</evidence>
<gene>
    <name evidence="4" type="ORF">BDU57DRAFT_534058</name>
</gene>
<feature type="signal peptide" evidence="3">
    <location>
        <begin position="1"/>
        <end position="18"/>
    </location>
</feature>
<evidence type="ECO:0000313" key="4">
    <source>
        <dbReference type="EMBL" id="KAF1920257.1"/>
    </source>
</evidence>
<keyword evidence="5" id="KW-1185">Reference proteome</keyword>
<accession>A0A6A5R2F4</accession>
<sequence length="80" mass="7583">MQFSIFAIAAALAATSSAAYTATNGTVSAAYPTGTGGASPSGTGSVPRPTSSAPFEGGASMNLAGSMMGMVFVGGVACLL</sequence>
<proteinExistence type="predicted"/>